<keyword evidence="1" id="KW-1133">Transmembrane helix</keyword>
<evidence type="ECO:0000313" key="2">
    <source>
        <dbReference type="EMBL" id="WAR19192.1"/>
    </source>
</evidence>
<proteinExistence type="predicted"/>
<sequence length="116" mass="13759">MTLVKDRPWVSDFLMMAVDRFCSMLTCLLYFKDIVLDTFICHMDLYMSVSMIDVYMIVSMIDVYIIVSMIDVYMIVSMIDVYMENIRLPRNYTKRTTVTNFWPVVAKKLCCDKKSK</sequence>
<evidence type="ECO:0000313" key="3">
    <source>
        <dbReference type="Proteomes" id="UP001164746"/>
    </source>
</evidence>
<gene>
    <name evidence="2" type="ORF">MAR_001030</name>
</gene>
<protein>
    <submittedName>
        <fullName evidence="2">Uncharacterized protein</fullName>
    </submittedName>
</protein>
<dbReference type="EMBL" id="CP111022">
    <property type="protein sequence ID" value="WAR19192.1"/>
    <property type="molecule type" value="Genomic_DNA"/>
</dbReference>
<reference evidence="2" key="1">
    <citation type="submission" date="2022-11" db="EMBL/GenBank/DDBJ databases">
        <title>Centuries of genome instability and evolution in soft-shell clam transmissible cancer (bioRxiv).</title>
        <authorList>
            <person name="Hart S.F.M."/>
            <person name="Yonemitsu M.A."/>
            <person name="Giersch R.M."/>
            <person name="Beal B.F."/>
            <person name="Arriagada G."/>
            <person name="Davis B.W."/>
            <person name="Ostrander E.A."/>
            <person name="Goff S.P."/>
            <person name="Metzger M.J."/>
        </authorList>
    </citation>
    <scope>NUCLEOTIDE SEQUENCE</scope>
    <source>
        <strain evidence="2">MELC-2E11</strain>
        <tissue evidence="2">Siphon/mantle</tissue>
    </source>
</reference>
<keyword evidence="1" id="KW-0472">Membrane</keyword>
<dbReference type="Proteomes" id="UP001164746">
    <property type="component" value="Chromosome 11"/>
</dbReference>
<keyword evidence="3" id="KW-1185">Reference proteome</keyword>
<keyword evidence="1" id="KW-0812">Transmembrane</keyword>
<name>A0ABY7FAJ2_MYAAR</name>
<feature type="transmembrane region" description="Helical" evidence="1">
    <location>
        <begin position="52"/>
        <end position="76"/>
    </location>
</feature>
<organism evidence="2 3">
    <name type="scientific">Mya arenaria</name>
    <name type="common">Soft-shell clam</name>
    <dbReference type="NCBI Taxonomy" id="6604"/>
    <lineage>
        <taxon>Eukaryota</taxon>
        <taxon>Metazoa</taxon>
        <taxon>Spiralia</taxon>
        <taxon>Lophotrochozoa</taxon>
        <taxon>Mollusca</taxon>
        <taxon>Bivalvia</taxon>
        <taxon>Autobranchia</taxon>
        <taxon>Heteroconchia</taxon>
        <taxon>Euheterodonta</taxon>
        <taxon>Imparidentia</taxon>
        <taxon>Neoheterodontei</taxon>
        <taxon>Myida</taxon>
        <taxon>Myoidea</taxon>
        <taxon>Myidae</taxon>
        <taxon>Mya</taxon>
    </lineage>
</organism>
<evidence type="ECO:0000256" key="1">
    <source>
        <dbReference type="SAM" id="Phobius"/>
    </source>
</evidence>
<accession>A0ABY7FAJ2</accession>